<evidence type="ECO:0000256" key="6">
    <source>
        <dbReference type="ARBA" id="ARBA00048313"/>
    </source>
</evidence>
<keyword evidence="7 11" id="KW-0816">Tricarboxylic acid cycle</keyword>
<keyword evidence="4 7" id="KW-0560">Oxidoreductase</keyword>
<dbReference type="PANTHER" id="PTHR23382">
    <property type="entry name" value="MALATE DEHYDROGENASE"/>
    <property type="match status" value="1"/>
</dbReference>
<evidence type="ECO:0000256" key="8">
    <source>
        <dbReference type="PIRSR" id="PIRSR000102-1"/>
    </source>
</evidence>
<keyword evidence="5 7" id="KW-0520">NAD</keyword>
<dbReference type="HAMAP" id="MF_01517">
    <property type="entry name" value="Malate_dehydrog_2"/>
    <property type="match status" value="1"/>
</dbReference>
<dbReference type="AlphaFoldDB" id="A0A3M2J967"/>
<dbReference type="InterPro" id="IPR015955">
    <property type="entry name" value="Lactate_DH/Glyco_Ohase_4_C"/>
</dbReference>
<evidence type="ECO:0000256" key="1">
    <source>
        <dbReference type="ARBA" id="ARBA00009613"/>
    </source>
</evidence>
<dbReference type="SUPFAM" id="SSF56327">
    <property type="entry name" value="LDH C-terminal domain-like"/>
    <property type="match status" value="1"/>
</dbReference>
<dbReference type="NCBIfam" id="NF003916">
    <property type="entry name" value="PRK05442.1"/>
    <property type="match status" value="1"/>
</dbReference>
<feature type="active site" description="Proton acceptor" evidence="7 8">
    <location>
        <position position="187"/>
    </location>
</feature>
<name>A0A3M2J967_9CELL</name>
<dbReference type="FunFam" id="3.90.110.10:FF:000002">
    <property type="entry name" value="Malate dehydrogenase"/>
    <property type="match status" value="1"/>
</dbReference>
<proteinExistence type="inferred from homology"/>
<reference evidence="14 15" key="1">
    <citation type="submission" date="2018-10" db="EMBL/GenBank/DDBJ databases">
        <title>Isolation, diversity and antifungal activity of actinobacteria from wheat.</title>
        <authorList>
            <person name="Han C."/>
        </authorList>
    </citation>
    <scope>NUCLEOTIDE SEQUENCE [LARGE SCALE GENOMIC DNA]</scope>
    <source>
        <strain evidence="14 15">NEAU-YY56</strain>
    </source>
</reference>
<dbReference type="InterPro" id="IPR001252">
    <property type="entry name" value="Malate_DH_AS"/>
</dbReference>
<feature type="binding site" evidence="7 10">
    <location>
        <begin position="11"/>
        <end position="17"/>
    </location>
    <ligand>
        <name>NAD(+)</name>
        <dbReference type="ChEBI" id="CHEBI:57540"/>
    </ligand>
</feature>
<feature type="binding site" evidence="7 9">
    <location>
        <position position="131"/>
    </location>
    <ligand>
        <name>substrate</name>
    </ligand>
</feature>
<dbReference type="EMBL" id="RFFI01000048">
    <property type="protein sequence ID" value="RMI09454.1"/>
    <property type="molecule type" value="Genomic_DNA"/>
</dbReference>
<evidence type="ECO:0000256" key="9">
    <source>
        <dbReference type="PIRSR" id="PIRSR000102-2"/>
    </source>
</evidence>
<feature type="domain" description="Lactate/malate dehydrogenase N-terminal" evidence="12">
    <location>
        <begin position="7"/>
        <end position="145"/>
    </location>
</feature>
<feature type="binding site" evidence="7 9">
    <location>
        <position position="98"/>
    </location>
    <ligand>
        <name>substrate</name>
    </ligand>
</feature>
<evidence type="ECO:0000256" key="7">
    <source>
        <dbReference type="HAMAP-Rule" id="MF_01517"/>
    </source>
</evidence>
<evidence type="ECO:0000313" key="14">
    <source>
        <dbReference type="EMBL" id="RMI09454.1"/>
    </source>
</evidence>
<dbReference type="EC" id="1.1.1.37" evidence="2 7"/>
<evidence type="ECO:0000256" key="2">
    <source>
        <dbReference type="ARBA" id="ARBA00012995"/>
    </source>
</evidence>
<dbReference type="GO" id="GO:0030060">
    <property type="term" value="F:L-malate dehydrogenase (NAD+) activity"/>
    <property type="evidence" value="ECO:0007669"/>
    <property type="project" value="UniProtKB-UniRule"/>
</dbReference>
<evidence type="ECO:0000256" key="10">
    <source>
        <dbReference type="PIRSR" id="PIRSR000102-3"/>
    </source>
</evidence>
<evidence type="ECO:0000313" key="15">
    <source>
        <dbReference type="Proteomes" id="UP000269289"/>
    </source>
</evidence>
<feature type="binding site" evidence="7">
    <location>
        <position position="112"/>
    </location>
    <ligand>
        <name>NAD(+)</name>
        <dbReference type="ChEBI" id="CHEBI:57540"/>
    </ligand>
</feature>
<feature type="domain" description="Lactate/malate dehydrogenase C-terminal" evidence="13">
    <location>
        <begin position="156"/>
        <end position="321"/>
    </location>
</feature>
<gene>
    <name evidence="7" type="primary">mdh</name>
    <name evidence="14" type="ORF">EBM89_10085</name>
</gene>
<dbReference type="Gene3D" id="3.90.110.10">
    <property type="entry name" value="Lactate dehydrogenase/glycoside hydrolase, family 4, C-terminal"/>
    <property type="match status" value="1"/>
</dbReference>
<dbReference type="InterPro" id="IPR001557">
    <property type="entry name" value="L-lactate/malate_DH"/>
</dbReference>
<dbReference type="InterPro" id="IPR001236">
    <property type="entry name" value="Lactate/malate_DH_N"/>
</dbReference>
<dbReference type="OrthoDB" id="9802969at2"/>
<feature type="binding site" evidence="7 9">
    <location>
        <position position="162"/>
    </location>
    <ligand>
        <name>substrate</name>
    </ligand>
</feature>
<evidence type="ECO:0000256" key="3">
    <source>
        <dbReference type="ARBA" id="ARBA00020382"/>
    </source>
</evidence>
<organism evidence="14 15">
    <name type="scientific">Cellulomonas triticagri</name>
    <dbReference type="NCBI Taxonomy" id="2483352"/>
    <lineage>
        <taxon>Bacteria</taxon>
        <taxon>Bacillati</taxon>
        <taxon>Actinomycetota</taxon>
        <taxon>Actinomycetes</taxon>
        <taxon>Micrococcales</taxon>
        <taxon>Cellulomonadaceae</taxon>
        <taxon>Cellulomonas</taxon>
    </lineage>
</organism>
<dbReference type="NCBIfam" id="TIGR01759">
    <property type="entry name" value="MalateDH-SF1"/>
    <property type="match status" value="1"/>
</dbReference>
<evidence type="ECO:0000259" key="13">
    <source>
        <dbReference type="Pfam" id="PF02866"/>
    </source>
</evidence>
<accession>A0A3M2J967</accession>
<comment type="catalytic activity">
    <reaction evidence="6 7 11">
        <text>(S)-malate + NAD(+) = oxaloacetate + NADH + H(+)</text>
        <dbReference type="Rhea" id="RHEA:21432"/>
        <dbReference type="ChEBI" id="CHEBI:15378"/>
        <dbReference type="ChEBI" id="CHEBI:15589"/>
        <dbReference type="ChEBI" id="CHEBI:16452"/>
        <dbReference type="ChEBI" id="CHEBI:57540"/>
        <dbReference type="ChEBI" id="CHEBI:57945"/>
        <dbReference type="EC" id="1.1.1.37"/>
    </reaction>
</comment>
<dbReference type="GO" id="GO:0006108">
    <property type="term" value="P:malate metabolic process"/>
    <property type="evidence" value="ECO:0007669"/>
    <property type="project" value="InterPro"/>
</dbReference>
<evidence type="ECO:0000256" key="5">
    <source>
        <dbReference type="ARBA" id="ARBA00023027"/>
    </source>
</evidence>
<feature type="binding site" evidence="7 10">
    <location>
        <position position="105"/>
    </location>
    <ligand>
        <name>NAD(+)</name>
        <dbReference type="ChEBI" id="CHEBI:57540"/>
    </ligand>
</feature>
<keyword evidence="15" id="KW-1185">Reference proteome</keyword>
<dbReference type="Proteomes" id="UP000269289">
    <property type="component" value="Unassembled WGS sequence"/>
</dbReference>
<evidence type="ECO:0000259" key="12">
    <source>
        <dbReference type="Pfam" id="PF00056"/>
    </source>
</evidence>
<sequence>MSHPLTLTLTGAAGQIGYALLFRVASGEAFGPDTPVRVRMLEHPRALKAAAGVALELQDAASRVLLDVDVSSDPRHAFDGADVAVLAGARPRTAGMERADLLEANAGIFGPQGAALNDVAADGVQVLVVGNPANTNTLVVASHAPDVPADRFTALTRLDHNRAVAQVAQRTGAPVADITRVTVWGNHSRTQYPDLRHARVGSRPALDLVGREWADGPFVDTVAQRGGAIIAARGASSVASTATAVLQHEHLRRHDVPGDDWTSAGRFSDGSYGVPEGVVCSFPVVAADGTWQVVPGLDLDTTARARIDASVAELLDERDAVRALGVLGPGAR</sequence>
<dbReference type="Gene3D" id="3.40.50.720">
    <property type="entry name" value="NAD(P)-binding Rossmann-like Domain"/>
    <property type="match status" value="1"/>
</dbReference>
<dbReference type="RefSeq" id="WP_122149306.1">
    <property type="nucleotide sequence ID" value="NZ_RFFI01000048.1"/>
</dbReference>
<comment type="similarity">
    <text evidence="1 7">Belongs to the LDH/MDH superfamily. MDH type 2 family.</text>
</comment>
<comment type="caution">
    <text evidence="14">The sequence shown here is derived from an EMBL/GenBank/DDBJ whole genome shotgun (WGS) entry which is preliminary data.</text>
</comment>
<dbReference type="Pfam" id="PF02866">
    <property type="entry name" value="Ldh_1_C"/>
    <property type="match status" value="1"/>
</dbReference>
<feature type="binding site" evidence="7 10">
    <location>
        <begin position="129"/>
        <end position="131"/>
    </location>
    <ligand>
        <name>NAD(+)</name>
        <dbReference type="ChEBI" id="CHEBI:57540"/>
    </ligand>
</feature>
<dbReference type="FunFam" id="3.40.50.720:FF:000010">
    <property type="entry name" value="Malate dehydrogenase"/>
    <property type="match status" value="1"/>
</dbReference>
<dbReference type="Pfam" id="PF00056">
    <property type="entry name" value="Ldh_1_N"/>
    <property type="match status" value="1"/>
</dbReference>
<dbReference type="GO" id="GO:0006099">
    <property type="term" value="P:tricarboxylic acid cycle"/>
    <property type="evidence" value="ECO:0007669"/>
    <property type="project" value="UniProtKB-UniRule"/>
</dbReference>
<protein>
    <recommendedName>
        <fullName evidence="3 7">Malate dehydrogenase</fullName>
        <ecNumber evidence="2 7">1.1.1.37</ecNumber>
    </recommendedName>
</protein>
<dbReference type="PROSITE" id="PS00068">
    <property type="entry name" value="MDH"/>
    <property type="match status" value="1"/>
</dbReference>
<dbReference type="SUPFAM" id="SSF51735">
    <property type="entry name" value="NAD(P)-binding Rossmann-fold domains"/>
    <property type="match status" value="1"/>
</dbReference>
<comment type="function">
    <text evidence="7">Catalyzes the reversible oxidation of malate to oxaloacetate.</text>
</comment>
<dbReference type="InterPro" id="IPR036291">
    <property type="entry name" value="NAD(P)-bd_dom_sf"/>
</dbReference>
<dbReference type="InterPro" id="IPR022383">
    <property type="entry name" value="Lactate/malate_DH_C"/>
</dbReference>
<dbReference type="PIRSF" id="PIRSF000102">
    <property type="entry name" value="Lac_mal_DH"/>
    <property type="match status" value="1"/>
</dbReference>
<evidence type="ECO:0000256" key="11">
    <source>
        <dbReference type="RuleBase" id="RU000422"/>
    </source>
</evidence>
<dbReference type="InterPro" id="IPR010945">
    <property type="entry name" value="Malate_DH_type2"/>
</dbReference>
<evidence type="ECO:0000256" key="4">
    <source>
        <dbReference type="ARBA" id="ARBA00023002"/>
    </source>
</evidence>
<feature type="binding site" evidence="7 9">
    <location>
        <position position="92"/>
    </location>
    <ligand>
        <name>substrate</name>
    </ligand>
</feature>